<dbReference type="EMBL" id="CP002780">
    <property type="protein sequence ID" value="AEG58409.1"/>
    <property type="molecule type" value="Genomic_DNA"/>
</dbReference>
<dbReference type="RefSeq" id="WP_013840191.1">
    <property type="nucleotide sequence ID" value="NC_015589.1"/>
</dbReference>
<reference evidence="2" key="1">
    <citation type="submission" date="2011-05" db="EMBL/GenBank/DDBJ databases">
        <title>Complete sequence of Desulfotomaculum ruminis DSM 2154.</title>
        <authorList>
            <person name="Lucas S."/>
            <person name="Copeland A."/>
            <person name="Lapidus A."/>
            <person name="Cheng J.-F."/>
            <person name="Goodwin L."/>
            <person name="Pitluck S."/>
            <person name="Lu M."/>
            <person name="Detter J.C."/>
            <person name="Han C."/>
            <person name="Tapia R."/>
            <person name="Land M."/>
            <person name="Hauser L."/>
            <person name="Kyrpides N."/>
            <person name="Ivanova N."/>
            <person name="Mikhailova N."/>
            <person name="Pagani I."/>
            <person name="Stams A.J.M."/>
            <person name="Plugge C.M."/>
            <person name="Muyzer G."/>
            <person name="Kuever J."/>
            <person name="Parshina S.N."/>
            <person name="Ivanova A.E."/>
            <person name="Nazina T.N."/>
            <person name="Brambilla E."/>
            <person name="Spring S."/>
            <person name="Klenk H.-P."/>
            <person name="Woyke T."/>
        </authorList>
    </citation>
    <scope>NUCLEOTIDE SEQUENCE [LARGE SCALE GENOMIC DNA]</scope>
    <source>
        <strain evidence="2">ATCC 23193 / DSM 2154 / NCIB 8452 / DL</strain>
    </source>
</reference>
<dbReference type="Pfam" id="PF10764">
    <property type="entry name" value="Gin"/>
    <property type="match status" value="1"/>
</dbReference>
<dbReference type="OrthoDB" id="1753657at2"/>
<reference evidence="1 2" key="2">
    <citation type="journal article" date="2012" name="Stand. Genomic Sci.">
        <title>Complete genome sequence of the sulfate-reducing firmicute Desulfotomaculum ruminis type strain (DL(T)).</title>
        <authorList>
            <person name="Spring S."/>
            <person name="Visser M."/>
            <person name="Lu M."/>
            <person name="Copeland A."/>
            <person name="Lapidus A."/>
            <person name="Lucas S."/>
            <person name="Cheng J.F."/>
            <person name="Han C."/>
            <person name="Tapia R."/>
            <person name="Goodwin L.A."/>
            <person name="Pitluck S."/>
            <person name="Ivanova N."/>
            <person name="Land M."/>
            <person name="Hauser L."/>
            <person name="Larimer F."/>
            <person name="Rohde M."/>
            <person name="Goker M."/>
            <person name="Detter J.C."/>
            <person name="Kyrpides N.C."/>
            <person name="Woyke T."/>
            <person name="Schaap P.J."/>
            <person name="Plugge C.M."/>
            <person name="Muyzer G."/>
            <person name="Kuever J."/>
            <person name="Pereira I.A."/>
            <person name="Parshina S.N."/>
            <person name="Bernier-Latmani R."/>
            <person name="Stams A.J."/>
            <person name="Klenk H.P."/>
        </authorList>
    </citation>
    <scope>NUCLEOTIDE SEQUENCE [LARGE SCALE GENOMIC DNA]</scope>
    <source>
        <strain evidence="2">ATCC 23193 / DSM 2154 / NCIB 8452 / DL</strain>
    </source>
</reference>
<name>F6DLW6_DESRL</name>
<dbReference type="Proteomes" id="UP000009234">
    <property type="component" value="Chromosome"/>
</dbReference>
<evidence type="ECO:0000313" key="2">
    <source>
        <dbReference type="Proteomes" id="UP000009234"/>
    </source>
</evidence>
<dbReference type="InterPro" id="IPR019700">
    <property type="entry name" value="Sigma-G_inhibitor_Gin"/>
</dbReference>
<gene>
    <name evidence="1" type="ordered locus">Desru_0108</name>
</gene>
<keyword evidence="2" id="KW-1185">Reference proteome</keyword>
<dbReference type="STRING" id="696281.Desru_0108"/>
<dbReference type="KEGG" id="dru:Desru_0108"/>
<protein>
    <submittedName>
        <fullName evidence="1">Sigma-G inhibitor, Gin</fullName>
    </submittedName>
</protein>
<evidence type="ECO:0000313" key="1">
    <source>
        <dbReference type="EMBL" id="AEG58409.1"/>
    </source>
</evidence>
<sequence length="62" mass="7088">MEKFLNCALCRKSVPENNTGITLLGSYICEACENKIANLAWDDPEYDLYKSGLKKIWRCNEA</sequence>
<proteinExistence type="predicted"/>
<organism evidence="1 2">
    <name type="scientific">Desulforamulus ruminis (strain ATCC 23193 / DSM 2154 / NCIMB 8452 / DL)</name>
    <name type="common">Desulfotomaculum ruminis</name>
    <dbReference type="NCBI Taxonomy" id="696281"/>
    <lineage>
        <taxon>Bacteria</taxon>
        <taxon>Bacillati</taxon>
        <taxon>Bacillota</taxon>
        <taxon>Clostridia</taxon>
        <taxon>Eubacteriales</taxon>
        <taxon>Peptococcaceae</taxon>
        <taxon>Desulforamulus</taxon>
    </lineage>
</organism>
<accession>F6DLW6</accession>
<dbReference type="AlphaFoldDB" id="F6DLW6"/>
<dbReference type="HOGENOM" id="CLU_187385_2_0_9"/>